<dbReference type="Proteomes" id="UP001465755">
    <property type="component" value="Unassembled WGS sequence"/>
</dbReference>
<evidence type="ECO:0000259" key="1">
    <source>
        <dbReference type="Pfam" id="PF04810"/>
    </source>
</evidence>
<dbReference type="AlphaFoldDB" id="A0AAW1NUG9"/>
<dbReference type="InterPro" id="IPR050550">
    <property type="entry name" value="SEC23_SEC24_subfamily"/>
</dbReference>
<evidence type="ECO:0000313" key="2">
    <source>
        <dbReference type="EMBL" id="KAK9794932.1"/>
    </source>
</evidence>
<dbReference type="SUPFAM" id="SSF81995">
    <property type="entry name" value="beta-sandwich domain of Sec23/24"/>
    <property type="match status" value="1"/>
</dbReference>
<dbReference type="EMBL" id="JALJOQ010000133">
    <property type="protein sequence ID" value="KAK9794932.1"/>
    <property type="molecule type" value="Genomic_DNA"/>
</dbReference>
<organism evidence="2 3">
    <name type="scientific">Symbiochloris irregularis</name>
    <dbReference type="NCBI Taxonomy" id="706552"/>
    <lineage>
        <taxon>Eukaryota</taxon>
        <taxon>Viridiplantae</taxon>
        <taxon>Chlorophyta</taxon>
        <taxon>core chlorophytes</taxon>
        <taxon>Trebouxiophyceae</taxon>
        <taxon>Trebouxiales</taxon>
        <taxon>Trebouxiaceae</taxon>
        <taxon>Symbiochloris</taxon>
    </lineage>
</organism>
<comment type="caution">
    <text evidence="2">The sequence shown here is derived from an EMBL/GenBank/DDBJ whole genome shotgun (WGS) entry which is preliminary data.</text>
</comment>
<dbReference type="GO" id="GO:0008270">
    <property type="term" value="F:zinc ion binding"/>
    <property type="evidence" value="ECO:0007669"/>
    <property type="project" value="InterPro"/>
</dbReference>
<dbReference type="GO" id="GO:0090110">
    <property type="term" value="P:COPII-coated vesicle cargo loading"/>
    <property type="evidence" value="ECO:0007669"/>
    <property type="project" value="TreeGrafter"/>
</dbReference>
<dbReference type="Pfam" id="PF04810">
    <property type="entry name" value="zf-Sec23_Sec24"/>
    <property type="match status" value="1"/>
</dbReference>
<feature type="domain" description="Zinc finger Sec23/Sec24-type" evidence="1">
    <location>
        <begin position="51"/>
        <end position="84"/>
    </location>
</feature>
<accession>A0AAW1NUG9</accession>
<dbReference type="Gene3D" id="1.20.120.730">
    <property type="entry name" value="Sec23/Sec24 helical domain"/>
    <property type="match status" value="1"/>
</dbReference>
<dbReference type="Gene3D" id="3.40.50.410">
    <property type="entry name" value="von Willebrand factor, type A domain"/>
    <property type="match status" value="1"/>
</dbReference>
<dbReference type="InterPro" id="IPR036174">
    <property type="entry name" value="Znf_Sec23_Sec24_sf"/>
</dbReference>
<dbReference type="GO" id="GO:0000149">
    <property type="term" value="F:SNARE binding"/>
    <property type="evidence" value="ECO:0007669"/>
    <property type="project" value="TreeGrafter"/>
</dbReference>
<dbReference type="GO" id="GO:0006886">
    <property type="term" value="P:intracellular protein transport"/>
    <property type="evidence" value="ECO:0007669"/>
    <property type="project" value="InterPro"/>
</dbReference>
<dbReference type="PANTHER" id="PTHR13803">
    <property type="entry name" value="SEC24-RELATED PROTEIN"/>
    <property type="match status" value="1"/>
</dbReference>
<dbReference type="InterPro" id="IPR006895">
    <property type="entry name" value="Znf_Sec23_Sec24"/>
</dbReference>
<dbReference type="SUPFAM" id="SSF82919">
    <property type="entry name" value="Zn-finger domain of Sec23/24"/>
    <property type="match status" value="1"/>
</dbReference>
<dbReference type="SUPFAM" id="SSF53300">
    <property type="entry name" value="vWA-like"/>
    <property type="match status" value="1"/>
</dbReference>
<dbReference type="GO" id="GO:0030127">
    <property type="term" value="C:COPII vesicle coat"/>
    <property type="evidence" value="ECO:0007669"/>
    <property type="project" value="InterPro"/>
</dbReference>
<dbReference type="Gene3D" id="2.30.30.380">
    <property type="entry name" value="Zn-finger domain of Sec23/24"/>
    <property type="match status" value="1"/>
</dbReference>
<keyword evidence="3" id="KW-1185">Reference proteome</keyword>
<dbReference type="PANTHER" id="PTHR13803:SF17">
    <property type="entry name" value="PROTEIN TRANSPORT PROTEIN SEC24"/>
    <property type="match status" value="1"/>
</dbReference>
<evidence type="ECO:0000313" key="3">
    <source>
        <dbReference type="Proteomes" id="UP001465755"/>
    </source>
</evidence>
<sequence>MTLQPTLAHCPASGALKESCGLPLGWLATPFARVAGKGRDDQQQQPLAGDIARCRQCYAYINHICAFQTHLWTCSLCGAANDLTSLASRRYASPAARRVCPELQPGLVEASCPLPTSEDVGGVSAAYEVHVRPAYVLLLDATGGPAFVDLVSGALLAAMEGMAECSLIGLATFDAEIALYDLRGTTPSVRRIPLVDEGDKPTPLDLQDVVLMEDFLSPLADCREAVLAAVEGLQALQSKAEQGQGEHSRGFGPALQAMLRFIGSAGSSLEHALAEDSSPDVRPSLQHGVQVLAFLAGPPNRGRGSVMGTIQDSAPPARPAEWAPVSSSLMYDATNVEASFFLPSHEAVEENGAAANGSSYPDADAQGLRPSAKAVAFYEQAAEAAGALNTCVNVWAGCDEWCGLEAMLPLSRGCGGCIGAYPCTAASALPQDVFRRVVSATATQGELRIRTSPGLHPTRFYGPLVPDASYDSLAHLGCIQQRLLRILTMPIEVASSPQDVIEHADPDAIATLLMHKIVLVAQNEGRLGAAGLLRDWLSRLVASFHTLYRRNLKGLLPEQVDVSFEAVEALQPLPRLIYGLLYSPLLLGSPSSVSRQSDVAAAMQALWCALPASEAACAAYSVLSSFSDPDTLAFPRHSLSSTAIETAGAPIFLLDAYTSIFILYTLGAPSSMPFPPGPSSAVRKAAAAMRIGRRVMPSLLMLQEGQGDQAFRARLIEDPTQGNAGFVAFLDALADQAWQILQAH</sequence>
<name>A0AAW1NUG9_9CHLO</name>
<proteinExistence type="predicted"/>
<dbReference type="InterPro" id="IPR036465">
    <property type="entry name" value="vWFA_dom_sf"/>
</dbReference>
<dbReference type="GO" id="GO:0070971">
    <property type="term" value="C:endoplasmic reticulum exit site"/>
    <property type="evidence" value="ECO:0007669"/>
    <property type="project" value="TreeGrafter"/>
</dbReference>
<gene>
    <name evidence="2" type="ORF">WJX73_000348</name>
</gene>
<protein>
    <recommendedName>
        <fullName evidence="1">Zinc finger Sec23/Sec24-type domain-containing protein</fullName>
    </recommendedName>
</protein>
<reference evidence="2 3" key="1">
    <citation type="journal article" date="2024" name="Nat. Commun.">
        <title>Phylogenomics reveals the evolutionary origins of lichenization in chlorophyte algae.</title>
        <authorList>
            <person name="Puginier C."/>
            <person name="Libourel C."/>
            <person name="Otte J."/>
            <person name="Skaloud P."/>
            <person name="Haon M."/>
            <person name="Grisel S."/>
            <person name="Petersen M."/>
            <person name="Berrin J.G."/>
            <person name="Delaux P.M."/>
            <person name="Dal Grande F."/>
            <person name="Keller J."/>
        </authorList>
    </citation>
    <scope>NUCLEOTIDE SEQUENCE [LARGE SCALE GENOMIC DNA]</scope>
    <source>
        <strain evidence="2 3">SAG 2036</strain>
    </source>
</reference>